<dbReference type="InterPro" id="IPR016032">
    <property type="entry name" value="Sig_transdc_resp-reg_C-effctor"/>
</dbReference>
<evidence type="ECO:0000313" key="7">
    <source>
        <dbReference type="EMBL" id="NID03556.1"/>
    </source>
</evidence>
<evidence type="ECO:0000313" key="8">
    <source>
        <dbReference type="Proteomes" id="UP001429601"/>
    </source>
</evidence>
<evidence type="ECO:0000259" key="5">
    <source>
        <dbReference type="PROSITE" id="PS50043"/>
    </source>
</evidence>
<dbReference type="PANTHER" id="PTHR43214:SF43">
    <property type="entry name" value="TWO-COMPONENT RESPONSE REGULATOR"/>
    <property type="match status" value="1"/>
</dbReference>
<dbReference type="PROSITE" id="PS50043">
    <property type="entry name" value="HTH_LUXR_2"/>
    <property type="match status" value="1"/>
</dbReference>
<dbReference type="Pfam" id="PF00196">
    <property type="entry name" value="GerE"/>
    <property type="match status" value="1"/>
</dbReference>
<dbReference type="InterPro" id="IPR058245">
    <property type="entry name" value="NreC/VraR/RcsB-like_REC"/>
</dbReference>
<keyword evidence="2" id="KW-0238">DNA-binding</keyword>
<protein>
    <submittedName>
        <fullName evidence="7">Response regulator transcription factor</fullName>
    </submittedName>
</protein>
<dbReference type="InterPro" id="IPR000792">
    <property type="entry name" value="Tscrpt_reg_LuxR_C"/>
</dbReference>
<evidence type="ECO:0000256" key="3">
    <source>
        <dbReference type="PROSITE-ProRule" id="PRU00169"/>
    </source>
</evidence>
<feature type="domain" description="Response regulatory" evidence="6">
    <location>
        <begin position="41"/>
        <end position="157"/>
    </location>
</feature>
<dbReference type="PROSITE" id="PS50110">
    <property type="entry name" value="RESPONSE_REGULATORY"/>
    <property type="match status" value="1"/>
</dbReference>
<dbReference type="Pfam" id="PF00072">
    <property type="entry name" value="Response_reg"/>
    <property type="match status" value="1"/>
</dbReference>
<dbReference type="Proteomes" id="UP001429601">
    <property type="component" value="Unassembled WGS sequence"/>
</dbReference>
<evidence type="ECO:0000256" key="4">
    <source>
        <dbReference type="SAM" id="MobiDB-lite"/>
    </source>
</evidence>
<reference evidence="7 8" key="1">
    <citation type="journal article" date="2011" name="Curr. Microbiol.">
        <title>Luteibacter jiangsuensis sp. nov.: a methamidophos-degrading bacterium isolated from a methamidophos-manufacturing factory.</title>
        <authorList>
            <person name="Wang L."/>
            <person name="Wang G.L."/>
            <person name="Li S.P."/>
            <person name="Jiang J.D."/>
        </authorList>
    </citation>
    <scope>NUCLEOTIDE SEQUENCE [LARGE SCALE GENOMIC DNA]</scope>
    <source>
        <strain evidence="7 8">CGMCC 1.10133</strain>
    </source>
</reference>
<feature type="domain" description="HTH luxR-type" evidence="5">
    <location>
        <begin position="173"/>
        <end position="238"/>
    </location>
</feature>
<dbReference type="EMBL" id="JAAQQR010000001">
    <property type="protein sequence ID" value="NID03556.1"/>
    <property type="molecule type" value="Genomic_DNA"/>
</dbReference>
<dbReference type="SMART" id="SM00421">
    <property type="entry name" value="HTH_LUXR"/>
    <property type="match status" value="1"/>
</dbReference>
<dbReference type="InterPro" id="IPR011006">
    <property type="entry name" value="CheY-like_superfamily"/>
</dbReference>
<organism evidence="7 8">
    <name type="scientific">Luteibacter jiangsuensis</name>
    <dbReference type="NCBI Taxonomy" id="637577"/>
    <lineage>
        <taxon>Bacteria</taxon>
        <taxon>Pseudomonadati</taxon>
        <taxon>Pseudomonadota</taxon>
        <taxon>Gammaproteobacteria</taxon>
        <taxon>Lysobacterales</taxon>
        <taxon>Rhodanobacteraceae</taxon>
        <taxon>Luteibacter</taxon>
    </lineage>
</organism>
<dbReference type="Gene3D" id="3.40.50.2300">
    <property type="match status" value="1"/>
</dbReference>
<gene>
    <name evidence="7" type="ORF">HBF26_01555</name>
</gene>
<dbReference type="CDD" id="cd17535">
    <property type="entry name" value="REC_NarL-like"/>
    <property type="match status" value="1"/>
</dbReference>
<dbReference type="InterPro" id="IPR001789">
    <property type="entry name" value="Sig_transdc_resp-reg_receiver"/>
</dbReference>
<dbReference type="SMART" id="SM00448">
    <property type="entry name" value="REC"/>
    <property type="match status" value="1"/>
</dbReference>
<dbReference type="PANTHER" id="PTHR43214">
    <property type="entry name" value="TWO-COMPONENT RESPONSE REGULATOR"/>
    <property type="match status" value="1"/>
</dbReference>
<proteinExistence type="predicted"/>
<name>A0ABX0Q1C4_9GAMM</name>
<comment type="caution">
    <text evidence="7">The sequence shown here is derived from an EMBL/GenBank/DDBJ whole genome shotgun (WGS) entry which is preliminary data.</text>
</comment>
<feature type="modified residue" description="4-aspartylphosphate" evidence="3">
    <location>
        <position position="92"/>
    </location>
</feature>
<dbReference type="PROSITE" id="PS00622">
    <property type="entry name" value="HTH_LUXR_1"/>
    <property type="match status" value="1"/>
</dbReference>
<dbReference type="SUPFAM" id="SSF52172">
    <property type="entry name" value="CheY-like"/>
    <property type="match status" value="1"/>
</dbReference>
<evidence type="ECO:0000259" key="6">
    <source>
        <dbReference type="PROSITE" id="PS50110"/>
    </source>
</evidence>
<dbReference type="CDD" id="cd06170">
    <property type="entry name" value="LuxR_C_like"/>
    <property type="match status" value="1"/>
</dbReference>
<dbReference type="PRINTS" id="PR00038">
    <property type="entry name" value="HTHLUXR"/>
</dbReference>
<sequence length="241" mass="25759">MGIDKRASSPDDQATTGGLPPLVGLRQKGYTVNEPSETTITVLITDDHPAMRQGLASAIAREPDMTVVAEAADGAEAVSMYRLHRPSVALLDLQMPRVDGIEAMETIKADFPDANLIVLTSYPGDARVTRALSLGATSYLLKTATLDEITRAIRSSLTGRHVVAPEIAYDIARHAGSEPLTVRELKVLRLAGAGQSNKAIAAALFVSEDTVKSRMRSIMAKLGALDRTHAVMIAVQRGFLD</sequence>
<dbReference type="InterPro" id="IPR039420">
    <property type="entry name" value="WalR-like"/>
</dbReference>
<keyword evidence="1 3" id="KW-0597">Phosphoprotein</keyword>
<evidence type="ECO:0000256" key="2">
    <source>
        <dbReference type="ARBA" id="ARBA00023125"/>
    </source>
</evidence>
<evidence type="ECO:0000256" key="1">
    <source>
        <dbReference type="ARBA" id="ARBA00022553"/>
    </source>
</evidence>
<accession>A0ABX0Q1C4</accession>
<keyword evidence="8" id="KW-1185">Reference proteome</keyword>
<feature type="region of interest" description="Disordered" evidence="4">
    <location>
        <begin position="1"/>
        <end position="26"/>
    </location>
</feature>
<dbReference type="SUPFAM" id="SSF46894">
    <property type="entry name" value="C-terminal effector domain of the bipartite response regulators"/>
    <property type="match status" value="1"/>
</dbReference>